<dbReference type="RefSeq" id="WP_173416311.1">
    <property type="nucleotide sequence ID" value="NZ_CP054139.1"/>
</dbReference>
<keyword evidence="3" id="KW-1185">Reference proteome</keyword>
<feature type="chain" id="PRO_5028865387" evidence="1">
    <location>
        <begin position="21"/>
        <end position="173"/>
    </location>
</feature>
<organism evidence="2 3">
    <name type="scientific">Mucilaginibacter mali</name>
    <dbReference type="NCBI Taxonomy" id="2740462"/>
    <lineage>
        <taxon>Bacteria</taxon>
        <taxon>Pseudomonadati</taxon>
        <taxon>Bacteroidota</taxon>
        <taxon>Sphingobacteriia</taxon>
        <taxon>Sphingobacteriales</taxon>
        <taxon>Sphingobacteriaceae</taxon>
        <taxon>Mucilaginibacter</taxon>
    </lineage>
</organism>
<dbReference type="Proteomes" id="UP000505355">
    <property type="component" value="Chromosome"/>
</dbReference>
<gene>
    <name evidence="2" type="ORF">HQ865_18400</name>
</gene>
<keyword evidence="1" id="KW-0732">Signal</keyword>
<dbReference type="KEGG" id="mmab:HQ865_18400"/>
<sequence length="173" mass="18805">MKKIILSLMLLAGVGLTVKAQEFPRTAFSIGPELGFPSNSVYNIGYGASAKIEFPVVGKLGLSLTGGYSRFHYKSSLTGAFGAQAPSSFIPLKAGVRYGVSTGLYLEAEGGNVIETTSNFTNNSRNMFAFSIGPGFLFRISEKQNIDLGIRYEQWSKNVLKQTALRVAYRIGW</sequence>
<evidence type="ECO:0000313" key="3">
    <source>
        <dbReference type="Proteomes" id="UP000505355"/>
    </source>
</evidence>
<evidence type="ECO:0000256" key="1">
    <source>
        <dbReference type="SAM" id="SignalP"/>
    </source>
</evidence>
<dbReference type="InterPro" id="IPR011250">
    <property type="entry name" value="OMP/PagP_B-barrel"/>
</dbReference>
<protein>
    <submittedName>
        <fullName evidence="2">Outer membrane beta-barrel protein</fullName>
    </submittedName>
</protein>
<accession>A0A7D4QH38</accession>
<dbReference type="EMBL" id="CP054139">
    <property type="protein sequence ID" value="QKJ31652.1"/>
    <property type="molecule type" value="Genomic_DNA"/>
</dbReference>
<dbReference type="AlphaFoldDB" id="A0A7D4QH38"/>
<reference evidence="2 3" key="1">
    <citation type="submission" date="2020-05" db="EMBL/GenBank/DDBJ databases">
        <title>Mucilaginibacter mali sp. nov.</title>
        <authorList>
            <person name="Kim H.S."/>
            <person name="Lee K.C."/>
            <person name="Suh M.K."/>
            <person name="Kim J.-S."/>
            <person name="Han K.-I."/>
            <person name="Eom M.K."/>
            <person name="Shin Y.K."/>
            <person name="Lee J.-S."/>
        </authorList>
    </citation>
    <scope>NUCLEOTIDE SEQUENCE [LARGE SCALE GENOMIC DNA]</scope>
    <source>
        <strain evidence="2 3">G2-14</strain>
    </source>
</reference>
<name>A0A7D4QH38_9SPHI</name>
<evidence type="ECO:0000313" key="2">
    <source>
        <dbReference type="EMBL" id="QKJ31652.1"/>
    </source>
</evidence>
<feature type="signal peptide" evidence="1">
    <location>
        <begin position="1"/>
        <end position="20"/>
    </location>
</feature>
<dbReference type="SUPFAM" id="SSF56925">
    <property type="entry name" value="OMPA-like"/>
    <property type="match status" value="1"/>
</dbReference>
<proteinExistence type="predicted"/>